<keyword evidence="1" id="KW-0732">Signal</keyword>
<accession>A0A0A1TCZ5</accession>
<keyword evidence="3" id="KW-1185">Reference proteome</keyword>
<dbReference type="AlphaFoldDB" id="A0A0A1TCZ5"/>
<reference evidence="2 3" key="1">
    <citation type="journal article" date="2015" name="Genome Announc.">
        <title>Draft Genome Sequence and Gene Annotation of the Entomopathogenic Fungus Verticillium hemipterigenum.</title>
        <authorList>
            <person name="Horn F."/>
            <person name="Habel A."/>
            <person name="Scharf D.H."/>
            <person name="Dworschak J."/>
            <person name="Brakhage A.A."/>
            <person name="Guthke R."/>
            <person name="Hertweck C."/>
            <person name="Linde J."/>
        </authorList>
    </citation>
    <scope>NUCLEOTIDE SEQUENCE [LARGE SCALE GENOMIC DNA]</scope>
</reference>
<evidence type="ECO:0000313" key="3">
    <source>
        <dbReference type="Proteomes" id="UP000039046"/>
    </source>
</evidence>
<dbReference type="OrthoDB" id="3556996at2759"/>
<evidence type="ECO:0000313" key="2">
    <source>
        <dbReference type="EMBL" id="CEJ94921.1"/>
    </source>
</evidence>
<dbReference type="Proteomes" id="UP000039046">
    <property type="component" value="Unassembled WGS sequence"/>
</dbReference>
<dbReference type="HOGENOM" id="CLU_082448_0_0_1"/>
<protein>
    <submittedName>
        <fullName evidence="2">Uncharacterized protein</fullName>
    </submittedName>
</protein>
<organism evidence="2 3">
    <name type="scientific">[Torrubiella] hemipterigena</name>
    <dbReference type="NCBI Taxonomy" id="1531966"/>
    <lineage>
        <taxon>Eukaryota</taxon>
        <taxon>Fungi</taxon>
        <taxon>Dikarya</taxon>
        <taxon>Ascomycota</taxon>
        <taxon>Pezizomycotina</taxon>
        <taxon>Sordariomycetes</taxon>
        <taxon>Hypocreomycetidae</taxon>
        <taxon>Hypocreales</taxon>
        <taxon>Clavicipitaceae</taxon>
        <taxon>Clavicipitaceae incertae sedis</taxon>
        <taxon>'Torrubiella' clade</taxon>
    </lineage>
</organism>
<evidence type="ECO:0000256" key="1">
    <source>
        <dbReference type="SAM" id="SignalP"/>
    </source>
</evidence>
<dbReference type="EMBL" id="CDHN01000008">
    <property type="protein sequence ID" value="CEJ94921.1"/>
    <property type="molecule type" value="Genomic_DNA"/>
</dbReference>
<name>A0A0A1TCZ5_9HYPO</name>
<sequence length="224" mass="24424">MLSTLPIGLLLAGALSAVAIELPKECQVPNPVITDFKWFNGSSSLRCNSPNAYTRGYYCYNSTLANPWLEPIDHNTCIDVQHGYWVYPCADSSIPQNPPPWGHGPGEVLQFAYKDGETCRQGVSGGYHNYNNPGQGLTACRSYSGGLGFGSSFWGSSNEATSQGRFARDLNYGYAPKCTNGSRIAYHAEGPFTLTCTHDEFKNATCTAEPFEIPITSYTIIDGY</sequence>
<proteinExistence type="predicted"/>
<feature type="chain" id="PRO_5001979229" evidence="1">
    <location>
        <begin position="20"/>
        <end position="224"/>
    </location>
</feature>
<gene>
    <name evidence="2" type="ORF">VHEMI10428</name>
</gene>
<feature type="signal peptide" evidence="1">
    <location>
        <begin position="1"/>
        <end position="19"/>
    </location>
</feature>